<proteinExistence type="predicted"/>
<keyword evidence="3" id="KW-1185">Reference proteome</keyword>
<name>A0A3N4Z050_9MICO</name>
<dbReference type="Proteomes" id="UP000280501">
    <property type="component" value="Unassembled WGS sequence"/>
</dbReference>
<accession>A0A3N4Z050</accession>
<dbReference type="RefSeq" id="WP_123812806.1">
    <property type="nucleotide sequence ID" value="NZ_RKQZ01000001.1"/>
</dbReference>
<organism evidence="2 3">
    <name type="scientific">Myceligenerans xiligouense</name>
    <dbReference type="NCBI Taxonomy" id="253184"/>
    <lineage>
        <taxon>Bacteria</taxon>
        <taxon>Bacillati</taxon>
        <taxon>Actinomycetota</taxon>
        <taxon>Actinomycetes</taxon>
        <taxon>Micrococcales</taxon>
        <taxon>Promicromonosporaceae</taxon>
        <taxon>Myceligenerans</taxon>
    </lineage>
</organism>
<dbReference type="AlphaFoldDB" id="A0A3N4Z050"/>
<dbReference type="InterPro" id="IPR046595">
    <property type="entry name" value="DUF6653"/>
</dbReference>
<evidence type="ECO:0000313" key="3">
    <source>
        <dbReference type="Proteomes" id="UP000280501"/>
    </source>
</evidence>
<feature type="transmembrane region" description="Helical" evidence="1">
    <location>
        <begin position="125"/>
        <end position="143"/>
    </location>
</feature>
<evidence type="ECO:0000256" key="1">
    <source>
        <dbReference type="SAM" id="Phobius"/>
    </source>
</evidence>
<dbReference type="Pfam" id="PF20358">
    <property type="entry name" value="DUF6653"/>
    <property type="match status" value="1"/>
</dbReference>
<keyword evidence="1" id="KW-0472">Membrane</keyword>
<dbReference type="OrthoDB" id="1442233at2"/>
<keyword evidence="1" id="KW-0812">Transmembrane</keyword>
<reference evidence="2 3" key="1">
    <citation type="submission" date="2018-11" db="EMBL/GenBank/DDBJ databases">
        <title>Sequencing the genomes of 1000 actinobacteria strains.</title>
        <authorList>
            <person name="Klenk H.-P."/>
        </authorList>
    </citation>
    <scope>NUCLEOTIDE SEQUENCE [LARGE SCALE GENOMIC DNA]</scope>
    <source>
        <strain evidence="2 3">DSM 15700</strain>
    </source>
</reference>
<keyword evidence="1" id="KW-1133">Transmembrane helix</keyword>
<protein>
    <submittedName>
        <fullName evidence="2">Uncharacterized protein</fullName>
    </submittedName>
</protein>
<dbReference type="EMBL" id="RKQZ01000001">
    <property type="protein sequence ID" value="RPF19508.1"/>
    <property type="molecule type" value="Genomic_DNA"/>
</dbReference>
<comment type="caution">
    <text evidence="2">The sequence shown here is derived from an EMBL/GenBank/DDBJ whole genome shotgun (WGS) entry which is preliminary data.</text>
</comment>
<feature type="transmembrane region" description="Helical" evidence="1">
    <location>
        <begin position="47"/>
        <end position="67"/>
    </location>
</feature>
<gene>
    <name evidence="2" type="ORF">EDD34_0057</name>
</gene>
<sequence length="154" mass="17179">MDVKNAVAAAHGMTDDAWKRHANPWSVWTRLAAIPVFELAVWSREWIGWWCLVGVAVVVVWLFGLNVRVFGPVEPTSWAARGIYGEQLHVAGDLPPEHLVITRTLVAVGLGGFGLIAWGLVVLDLWPLVSGTVLLLMAQLWRIDRYALLYEQRA</sequence>
<evidence type="ECO:0000313" key="2">
    <source>
        <dbReference type="EMBL" id="RPF19508.1"/>
    </source>
</evidence>